<sequence>MSEGMQWLNDNTTGLREKMVDIGVPNFNAGYNTSQGSFHNIGNSGNIYHNQLGNDYDGVVNAAIGDALNREAYVSGNSSLANLAENSGASSWIGDAFYWAKDHHYYGIEGNVAHGIQAGAICKNLIGLEIGMLNQTVLEGEFSNKKQDWASHELKPLLMADKVELFRINGAYAGFGGGYNLENNYGTNVHNVNFGWTVIRGNVSFNSSGIIGGFVGLELSGGASFGWGVSGIARWGFKW</sequence>
<gene>
    <name evidence="1" type="ORF">DFO77_10212</name>
</gene>
<dbReference type="RefSeq" id="WP_114436197.1">
    <property type="nucleotide sequence ID" value="NZ_QPIZ01000002.1"/>
</dbReference>
<accession>A0A368VCJ6</accession>
<name>A0A368VCJ6_9BACT</name>
<dbReference type="AlphaFoldDB" id="A0A368VCJ6"/>
<proteinExistence type="predicted"/>
<evidence type="ECO:0000313" key="1">
    <source>
        <dbReference type="EMBL" id="RCW38858.1"/>
    </source>
</evidence>
<protein>
    <submittedName>
        <fullName evidence="1">Uncharacterized protein</fullName>
    </submittedName>
</protein>
<reference evidence="1 2" key="1">
    <citation type="submission" date="2018-07" db="EMBL/GenBank/DDBJ databases">
        <title>Freshwater and sediment microbial communities from various areas in North America, analyzing microbe dynamics in response to fracking.</title>
        <authorList>
            <person name="Lamendella R."/>
        </authorList>
    </citation>
    <scope>NUCLEOTIDE SEQUENCE [LARGE SCALE GENOMIC DNA]</scope>
    <source>
        <strain evidence="1 2">160A</strain>
    </source>
</reference>
<organism evidence="1 2">
    <name type="scientific">Marinilabilia salmonicolor</name>
    <dbReference type="NCBI Taxonomy" id="989"/>
    <lineage>
        <taxon>Bacteria</taxon>
        <taxon>Pseudomonadati</taxon>
        <taxon>Bacteroidota</taxon>
        <taxon>Bacteroidia</taxon>
        <taxon>Marinilabiliales</taxon>
        <taxon>Marinilabiliaceae</taxon>
        <taxon>Marinilabilia</taxon>
    </lineage>
</organism>
<dbReference type="EMBL" id="QPIZ01000002">
    <property type="protein sequence ID" value="RCW38858.1"/>
    <property type="molecule type" value="Genomic_DNA"/>
</dbReference>
<evidence type="ECO:0000313" key="2">
    <source>
        <dbReference type="Proteomes" id="UP000252733"/>
    </source>
</evidence>
<keyword evidence="2" id="KW-1185">Reference proteome</keyword>
<comment type="caution">
    <text evidence="1">The sequence shown here is derived from an EMBL/GenBank/DDBJ whole genome shotgun (WGS) entry which is preliminary data.</text>
</comment>
<dbReference type="Proteomes" id="UP000252733">
    <property type="component" value="Unassembled WGS sequence"/>
</dbReference>